<protein>
    <submittedName>
        <fullName evidence="1">Uncharacterized protein</fullName>
    </submittedName>
</protein>
<dbReference type="GO" id="GO:0003677">
    <property type="term" value="F:DNA binding"/>
    <property type="evidence" value="ECO:0007669"/>
    <property type="project" value="InterPro"/>
</dbReference>
<dbReference type="InterPro" id="IPR016032">
    <property type="entry name" value="Sig_transdc_resp-reg_C-effctor"/>
</dbReference>
<dbReference type="AlphaFoldDB" id="A0A2I7N918"/>
<evidence type="ECO:0000313" key="2">
    <source>
        <dbReference type="Proteomes" id="UP000236655"/>
    </source>
</evidence>
<dbReference type="Proteomes" id="UP000236655">
    <property type="component" value="Chromosome"/>
</dbReference>
<gene>
    <name evidence="1" type="ORF">CUN60_11840</name>
</gene>
<dbReference type="InterPro" id="IPR036388">
    <property type="entry name" value="WH-like_DNA-bd_sf"/>
</dbReference>
<dbReference type="SUPFAM" id="SSF46894">
    <property type="entry name" value="C-terminal effector domain of the bipartite response regulators"/>
    <property type="match status" value="1"/>
</dbReference>
<proteinExistence type="predicted"/>
<dbReference type="EMBL" id="CP024847">
    <property type="protein sequence ID" value="AUR52957.1"/>
    <property type="molecule type" value="Genomic_DNA"/>
</dbReference>
<dbReference type="KEGG" id="nba:CUN60_11840"/>
<accession>A0A2I7N918</accession>
<name>A0A2I7N918_9NEIS</name>
<dbReference type="OrthoDB" id="9758570at2"/>
<evidence type="ECO:0000313" key="1">
    <source>
        <dbReference type="EMBL" id="AUR52957.1"/>
    </source>
</evidence>
<dbReference type="RefSeq" id="WP_102952243.1">
    <property type="nucleotide sequence ID" value="NZ_CP024847.1"/>
</dbReference>
<sequence>MEYSKQNLSDADFFELYCQSADVIYNGICKEVVFIKDSDFIFRYVSNAYKDGLNPNGSIAKDLIHGANSAKQKMDTSLVNLVDAQDELIKTSLKAQNYLYVDIYKHIGLIRKRPIINPSTNGFVGILGVVRPFMLPNVLDIIYKINSIDLEVMEDPIGEQLKYELTPRQHIVLFFYVNKYSYSEIASILTTLGHKISAGRVNDHLENLKYIFAVKTKNHLIEKAIKLKYHLFVPRELLRVGSYALDDTMIISEL</sequence>
<reference evidence="2" key="1">
    <citation type="submission" date="2017-11" db="EMBL/GenBank/DDBJ databases">
        <authorList>
            <person name="Chan K.G."/>
            <person name="Lee L.S."/>
        </authorList>
    </citation>
    <scope>NUCLEOTIDE SEQUENCE [LARGE SCALE GENOMIC DNA]</scope>
    <source>
        <strain evidence="2">DSM 100970</strain>
    </source>
</reference>
<organism evidence="1 2">
    <name type="scientific">Aquella oligotrophica</name>
    <dbReference type="NCBI Taxonomy" id="2067065"/>
    <lineage>
        <taxon>Bacteria</taxon>
        <taxon>Pseudomonadati</taxon>
        <taxon>Pseudomonadota</taxon>
        <taxon>Betaproteobacteria</taxon>
        <taxon>Neisseriales</taxon>
        <taxon>Neisseriaceae</taxon>
        <taxon>Aquella</taxon>
    </lineage>
</organism>
<dbReference type="Gene3D" id="1.10.10.10">
    <property type="entry name" value="Winged helix-like DNA-binding domain superfamily/Winged helix DNA-binding domain"/>
    <property type="match status" value="1"/>
</dbReference>
<dbReference type="GO" id="GO:0006355">
    <property type="term" value="P:regulation of DNA-templated transcription"/>
    <property type="evidence" value="ECO:0007669"/>
    <property type="project" value="InterPro"/>
</dbReference>
<keyword evidence="2" id="KW-1185">Reference proteome</keyword>